<evidence type="ECO:0000313" key="2">
    <source>
        <dbReference type="Proteomes" id="UP001237642"/>
    </source>
</evidence>
<dbReference type="SUPFAM" id="SSF56219">
    <property type="entry name" value="DNase I-like"/>
    <property type="match status" value="1"/>
</dbReference>
<organism evidence="1 2">
    <name type="scientific">Heracleum sosnowskyi</name>
    <dbReference type="NCBI Taxonomy" id="360622"/>
    <lineage>
        <taxon>Eukaryota</taxon>
        <taxon>Viridiplantae</taxon>
        <taxon>Streptophyta</taxon>
        <taxon>Embryophyta</taxon>
        <taxon>Tracheophyta</taxon>
        <taxon>Spermatophyta</taxon>
        <taxon>Magnoliopsida</taxon>
        <taxon>eudicotyledons</taxon>
        <taxon>Gunneridae</taxon>
        <taxon>Pentapetalae</taxon>
        <taxon>asterids</taxon>
        <taxon>campanulids</taxon>
        <taxon>Apiales</taxon>
        <taxon>Apiaceae</taxon>
        <taxon>Apioideae</taxon>
        <taxon>apioid superclade</taxon>
        <taxon>Tordylieae</taxon>
        <taxon>Tordyliinae</taxon>
        <taxon>Heracleum</taxon>
    </lineage>
</organism>
<accession>A0AAD8GS95</accession>
<comment type="caution">
    <text evidence="1">The sequence shown here is derived from an EMBL/GenBank/DDBJ whole genome shotgun (WGS) entry which is preliminary data.</text>
</comment>
<name>A0AAD8GS95_9APIA</name>
<reference evidence="1" key="1">
    <citation type="submission" date="2023-02" db="EMBL/GenBank/DDBJ databases">
        <title>Genome of toxic invasive species Heracleum sosnowskyi carries increased number of genes despite the absence of recent whole-genome duplications.</title>
        <authorList>
            <person name="Schelkunov M."/>
            <person name="Shtratnikova V."/>
            <person name="Makarenko M."/>
            <person name="Klepikova A."/>
            <person name="Omelchenko D."/>
            <person name="Novikova G."/>
            <person name="Obukhova E."/>
            <person name="Bogdanov V."/>
            <person name="Penin A."/>
            <person name="Logacheva M."/>
        </authorList>
    </citation>
    <scope>NUCLEOTIDE SEQUENCE</scope>
    <source>
        <strain evidence="1">Hsosn_3</strain>
        <tissue evidence="1">Leaf</tissue>
    </source>
</reference>
<evidence type="ECO:0008006" key="3">
    <source>
        <dbReference type="Google" id="ProtNLM"/>
    </source>
</evidence>
<dbReference type="PANTHER" id="PTHR33710">
    <property type="entry name" value="BNAC02G09200D PROTEIN"/>
    <property type="match status" value="1"/>
</dbReference>
<evidence type="ECO:0000313" key="1">
    <source>
        <dbReference type="EMBL" id="KAK1353661.1"/>
    </source>
</evidence>
<gene>
    <name evidence="1" type="ORF">POM88_052026</name>
</gene>
<reference evidence="1" key="2">
    <citation type="submission" date="2023-05" db="EMBL/GenBank/DDBJ databases">
        <authorList>
            <person name="Schelkunov M.I."/>
        </authorList>
    </citation>
    <scope>NUCLEOTIDE SEQUENCE</scope>
    <source>
        <strain evidence="1">Hsosn_3</strain>
        <tissue evidence="1">Leaf</tissue>
    </source>
</reference>
<dbReference type="PANTHER" id="PTHR33710:SF71">
    <property type="entry name" value="ENDONUCLEASE_EXONUCLEASE_PHOSPHATASE DOMAIN-CONTAINING PROTEIN"/>
    <property type="match status" value="1"/>
</dbReference>
<keyword evidence="2" id="KW-1185">Reference proteome</keyword>
<dbReference type="EMBL" id="JAUIZM010000012">
    <property type="protein sequence ID" value="KAK1353661.1"/>
    <property type="molecule type" value="Genomic_DNA"/>
</dbReference>
<dbReference type="InterPro" id="IPR036691">
    <property type="entry name" value="Endo/exonu/phosph_ase_sf"/>
</dbReference>
<dbReference type="AlphaFoldDB" id="A0AAD8GS95"/>
<protein>
    <recommendedName>
        <fullName evidence="3">Endonuclease/exonuclease/phosphatase domain-containing protein</fullName>
    </recommendedName>
</protein>
<dbReference type="Proteomes" id="UP001237642">
    <property type="component" value="Unassembled WGS sequence"/>
</dbReference>
<sequence>MLGFEGAVAVEARGHSGGLAMLWKNKDESVLDDCELHDMELNGYQFTWERGHGTDDWMEIRLDRALVTNSFMNLFAEAKLTNIEISTSDHTPIFLEPVSIVRIVSMTRFRFENAWLRDPMCRKIVEETWELHKGKTLQEKIAICSDILQKWVNESVIHVLTRCSFAILCWDQLDWLRDGQEYSNFAEWLNDVFQKCTAEEVRIVSMVCWCLWKNRNDIVWNQKSSDATTVVYSARNVLDQWQSAQDSFV</sequence>
<proteinExistence type="predicted"/>